<gene>
    <name evidence="7" type="ORF">QR680_015672</name>
</gene>
<evidence type="ECO:0000313" key="7">
    <source>
        <dbReference type="EMBL" id="KAK0401256.1"/>
    </source>
</evidence>
<dbReference type="Proteomes" id="UP001175271">
    <property type="component" value="Unassembled WGS sequence"/>
</dbReference>
<accession>A0AA39H8L6</accession>
<evidence type="ECO:0000256" key="3">
    <source>
        <dbReference type="ARBA" id="ARBA00022989"/>
    </source>
</evidence>
<evidence type="ECO:0000256" key="4">
    <source>
        <dbReference type="ARBA" id="ARBA00023136"/>
    </source>
</evidence>
<dbReference type="GO" id="GO:0016020">
    <property type="term" value="C:membrane"/>
    <property type="evidence" value="ECO:0007669"/>
    <property type="project" value="UniProtKB-SubCell"/>
</dbReference>
<dbReference type="Pfam" id="PF10320">
    <property type="entry name" value="7TM_GPCR_Srsx"/>
    <property type="match status" value="1"/>
</dbReference>
<dbReference type="PROSITE" id="PS50262">
    <property type="entry name" value="G_PROTEIN_RECEP_F1_2"/>
    <property type="match status" value="1"/>
</dbReference>
<keyword evidence="3 5" id="KW-1133">Transmembrane helix</keyword>
<dbReference type="PANTHER" id="PTHR23360:SF67">
    <property type="entry name" value="G-PROTEIN COUPLED RECEPTORS FAMILY 1 PROFILE DOMAIN-CONTAINING PROTEIN"/>
    <property type="match status" value="1"/>
</dbReference>
<reference evidence="7" key="1">
    <citation type="submission" date="2023-06" db="EMBL/GenBank/DDBJ databases">
        <title>Genomic analysis of the entomopathogenic nematode Steinernema hermaphroditum.</title>
        <authorList>
            <person name="Schwarz E.M."/>
            <person name="Heppert J.K."/>
            <person name="Baniya A."/>
            <person name="Schwartz H.T."/>
            <person name="Tan C.-H."/>
            <person name="Antoshechkin I."/>
            <person name="Sternberg P.W."/>
            <person name="Goodrich-Blair H."/>
            <person name="Dillman A.R."/>
        </authorList>
    </citation>
    <scope>NUCLEOTIDE SEQUENCE</scope>
    <source>
        <strain evidence="7">PS9179</strain>
        <tissue evidence="7">Whole animal</tissue>
    </source>
</reference>
<feature type="transmembrane region" description="Helical" evidence="5">
    <location>
        <begin position="165"/>
        <end position="189"/>
    </location>
</feature>
<comment type="subcellular location">
    <subcellularLocation>
        <location evidence="1">Membrane</location>
    </subcellularLocation>
</comment>
<keyword evidence="4 5" id="KW-0472">Membrane</keyword>
<dbReference type="PANTHER" id="PTHR23360">
    <property type="entry name" value="G-PROTEIN COUPLED RECEPTORS FAMILY 1 PROFILE DOMAIN-CONTAINING PROTEIN-RELATED"/>
    <property type="match status" value="1"/>
</dbReference>
<organism evidence="7 8">
    <name type="scientific">Steinernema hermaphroditum</name>
    <dbReference type="NCBI Taxonomy" id="289476"/>
    <lineage>
        <taxon>Eukaryota</taxon>
        <taxon>Metazoa</taxon>
        <taxon>Ecdysozoa</taxon>
        <taxon>Nematoda</taxon>
        <taxon>Chromadorea</taxon>
        <taxon>Rhabditida</taxon>
        <taxon>Tylenchina</taxon>
        <taxon>Panagrolaimomorpha</taxon>
        <taxon>Strongyloidoidea</taxon>
        <taxon>Steinernematidae</taxon>
        <taxon>Steinernema</taxon>
    </lineage>
</organism>
<comment type="caution">
    <text evidence="7">The sequence shown here is derived from an EMBL/GenBank/DDBJ whole genome shotgun (WGS) entry which is preliminary data.</text>
</comment>
<dbReference type="SUPFAM" id="SSF81321">
    <property type="entry name" value="Family A G protein-coupled receptor-like"/>
    <property type="match status" value="1"/>
</dbReference>
<dbReference type="InterPro" id="IPR017452">
    <property type="entry name" value="GPCR_Rhodpsn_7TM"/>
</dbReference>
<dbReference type="InterPro" id="IPR019424">
    <property type="entry name" value="7TM_GPCR_Srsx"/>
</dbReference>
<protein>
    <recommendedName>
        <fullName evidence="6">G-protein coupled receptors family 1 profile domain-containing protein</fullName>
    </recommendedName>
</protein>
<feature type="transmembrane region" description="Helical" evidence="5">
    <location>
        <begin position="210"/>
        <end position="228"/>
    </location>
</feature>
<evidence type="ECO:0000256" key="2">
    <source>
        <dbReference type="ARBA" id="ARBA00022692"/>
    </source>
</evidence>
<dbReference type="AlphaFoldDB" id="A0AA39H8L6"/>
<feature type="transmembrane region" description="Helical" evidence="5">
    <location>
        <begin position="117"/>
        <end position="138"/>
    </location>
</feature>
<evidence type="ECO:0000256" key="5">
    <source>
        <dbReference type="SAM" id="Phobius"/>
    </source>
</evidence>
<dbReference type="GO" id="GO:0004930">
    <property type="term" value="F:G protein-coupled receptor activity"/>
    <property type="evidence" value="ECO:0007669"/>
    <property type="project" value="InterPro"/>
</dbReference>
<evidence type="ECO:0000256" key="1">
    <source>
        <dbReference type="ARBA" id="ARBA00004370"/>
    </source>
</evidence>
<evidence type="ECO:0000313" key="8">
    <source>
        <dbReference type="Proteomes" id="UP001175271"/>
    </source>
</evidence>
<feature type="transmembrane region" description="Helical" evidence="5">
    <location>
        <begin position="6"/>
        <end position="27"/>
    </location>
</feature>
<dbReference type="SMART" id="SM01381">
    <property type="entry name" value="7TM_GPCR_Srsx"/>
    <property type="match status" value="1"/>
</dbReference>
<evidence type="ECO:0000259" key="6">
    <source>
        <dbReference type="PROSITE" id="PS50262"/>
    </source>
</evidence>
<feature type="transmembrane region" description="Helical" evidence="5">
    <location>
        <begin position="248"/>
        <end position="269"/>
    </location>
</feature>
<name>A0AA39H8L6_9BILA</name>
<dbReference type="InterPro" id="IPR047130">
    <property type="entry name" value="7TM_GPCR_Srsx_nematod"/>
</dbReference>
<dbReference type="EMBL" id="JAUCMV010000004">
    <property type="protein sequence ID" value="KAK0401256.1"/>
    <property type="molecule type" value="Genomic_DNA"/>
</dbReference>
<keyword evidence="2 5" id="KW-0812">Transmembrane</keyword>
<keyword evidence="8" id="KW-1185">Reference proteome</keyword>
<feature type="transmembrane region" description="Helical" evidence="5">
    <location>
        <begin position="78"/>
        <end position="97"/>
    </location>
</feature>
<dbReference type="Gene3D" id="1.20.1070.10">
    <property type="entry name" value="Rhodopsin 7-helix transmembrane proteins"/>
    <property type="match status" value="1"/>
</dbReference>
<feature type="transmembrane region" description="Helical" evidence="5">
    <location>
        <begin position="39"/>
        <end position="58"/>
    </location>
</feature>
<feature type="domain" description="G-protein coupled receptors family 1 profile" evidence="6">
    <location>
        <begin position="21"/>
        <end position="223"/>
    </location>
</feature>
<sequence length="321" mass="36203">MELFVATSILIYVIGAIGIFGNINIIIAIYRLKPRMKSSLLVGLVACCDTICILSEFQNATRNVLYVQSYRKECFWAISSYLFMCKMQTTLMCALAFDRFLAFVLPFRYLKFRDSRYLVACCIPGISFGIFFLTFAALNMEDGPIVACNPPLAYPPMVMPIWNDWSVTFDTLTLVLSIAALIAMAIRTYQLKRSSKRSNENEMLKKQKSLSKSCSVMIVIFLLTTYFGHFGMNIIRALGASQDVEDTVLTMAVLPAMVAYSQAFYVYFWSSRLYRDAFKEQLNFILPSNMKISLSESRVTAVTSISGSVSGQNISNTPRLQ</sequence>
<dbReference type="InterPro" id="IPR000276">
    <property type="entry name" value="GPCR_Rhodpsn"/>
</dbReference>
<proteinExistence type="predicted"/>